<dbReference type="Pfam" id="PF00455">
    <property type="entry name" value="DeoRC"/>
    <property type="match status" value="1"/>
</dbReference>
<dbReference type="InterPro" id="IPR037171">
    <property type="entry name" value="NagB/RpiA_transferase-like"/>
</dbReference>
<reference evidence="7" key="1">
    <citation type="submission" date="2017-01" db="EMBL/GenBank/DDBJ databases">
        <authorList>
            <person name="Varghese N."/>
            <person name="Submissions S."/>
        </authorList>
    </citation>
    <scope>NUCLEOTIDE SEQUENCE [LARGE SCALE GENOMIC DNA]</scope>
    <source>
        <strain evidence="7">DSM 21054</strain>
    </source>
</reference>
<dbReference type="InterPro" id="IPR050313">
    <property type="entry name" value="Carb_Metab_HTH_regulators"/>
</dbReference>
<name>A0A173MM92_9BACT</name>
<feature type="domain" description="HTH deoR-type" evidence="5">
    <location>
        <begin position="3"/>
        <end position="58"/>
    </location>
</feature>
<dbReference type="EMBL" id="FTOR01000001">
    <property type="protein sequence ID" value="SIS61372.1"/>
    <property type="molecule type" value="Genomic_DNA"/>
</dbReference>
<dbReference type="InterPro" id="IPR014036">
    <property type="entry name" value="DeoR-like_C"/>
</dbReference>
<protein>
    <submittedName>
        <fullName evidence="6">Transcriptional regulator, DeoR family</fullName>
    </submittedName>
</protein>
<evidence type="ECO:0000259" key="5">
    <source>
        <dbReference type="PROSITE" id="PS51000"/>
    </source>
</evidence>
<dbReference type="PANTHER" id="PTHR30363:SF4">
    <property type="entry name" value="GLYCEROL-3-PHOSPHATE REGULON REPRESSOR"/>
    <property type="match status" value="1"/>
</dbReference>
<dbReference type="GO" id="GO:0003700">
    <property type="term" value="F:DNA-binding transcription factor activity"/>
    <property type="evidence" value="ECO:0007669"/>
    <property type="project" value="InterPro"/>
</dbReference>
<dbReference type="PROSITE" id="PS51000">
    <property type="entry name" value="HTH_DEOR_2"/>
    <property type="match status" value="1"/>
</dbReference>
<dbReference type="SMART" id="SM01134">
    <property type="entry name" value="DeoRC"/>
    <property type="match status" value="1"/>
</dbReference>
<dbReference type="InterPro" id="IPR018356">
    <property type="entry name" value="Tscrpt_reg_HTH_DeoR_CS"/>
</dbReference>
<dbReference type="PROSITE" id="PS00894">
    <property type="entry name" value="HTH_DEOR_1"/>
    <property type="match status" value="1"/>
</dbReference>
<dbReference type="InterPro" id="IPR036388">
    <property type="entry name" value="WH-like_DNA-bd_sf"/>
</dbReference>
<gene>
    <name evidence="6" type="ORF">SAMN05421788_101221</name>
</gene>
<dbReference type="InterPro" id="IPR001034">
    <property type="entry name" value="DeoR_HTH"/>
</dbReference>
<dbReference type="SUPFAM" id="SSF46785">
    <property type="entry name" value="Winged helix' DNA-binding domain"/>
    <property type="match status" value="1"/>
</dbReference>
<dbReference type="InterPro" id="IPR036390">
    <property type="entry name" value="WH_DNA-bd_sf"/>
</dbReference>
<dbReference type="Gene3D" id="1.10.10.10">
    <property type="entry name" value="Winged helix-like DNA-binding domain superfamily/Winged helix DNA-binding domain"/>
    <property type="match status" value="1"/>
</dbReference>
<evidence type="ECO:0000256" key="4">
    <source>
        <dbReference type="ARBA" id="ARBA00023163"/>
    </source>
</evidence>
<evidence type="ECO:0000256" key="1">
    <source>
        <dbReference type="ARBA" id="ARBA00022491"/>
    </source>
</evidence>
<dbReference type="Proteomes" id="UP000186917">
    <property type="component" value="Unassembled WGS sequence"/>
</dbReference>
<evidence type="ECO:0000313" key="7">
    <source>
        <dbReference type="Proteomes" id="UP000186917"/>
    </source>
</evidence>
<dbReference type="Pfam" id="PF08220">
    <property type="entry name" value="HTH_DeoR"/>
    <property type="match status" value="1"/>
</dbReference>
<keyword evidence="2" id="KW-0805">Transcription regulation</keyword>
<dbReference type="RefSeq" id="WP_076374843.1">
    <property type="nucleotide sequence ID" value="NZ_AP017422.1"/>
</dbReference>
<evidence type="ECO:0000313" key="6">
    <source>
        <dbReference type="EMBL" id="SIS61372.1"/>
    </source>
</evidence>
<organism evidence="6 7">
    <name type="scientific">Filimonas lacunae</name>
    <dbReference type="NCBI Taxonomy" id="477680"/>
    <lineage>
        <taxon>Bacteria</taxon>
        <taxon>Pseudomonadati</taxon>
        <taxon>Bacteroidota</taxon>
        <taxon>Chitinophagia</taxon>
        <taxon>Chitinophagales</taxon>
        <taxon>Chitinophagaceae</taxon>
        <taxon>Filimonas</taxon>
    </lineage>
</organism>
<dbReference type="KEGG" id="fln:FLA_4812"/>
<proteinExistence type="predicted"/>
<keyword evidence="3" id="KW-0238">DNA-binding</keyword>
<sequence length="249" mass="27410">MLKEERLDFILQKLREEQKVRLGELSTALHVSEDTVRRDIELLAENGLLTKVRGGAIPHSPTSKAFADRVHVLEEDKRRIAQKALQLIQPGQAIMLGGGTTTYALARMLPPDMPLTVVTNNVPLAAILCENPAVEIILAGGRVDKHSQITIGSEAARAFQQLHVDICFTGVCSLHHEIGVSTHNYDDLDAGRAMLQSASKVVAVTTYDKIGTAELYKMCDISTVDCIITEVDNTRELFEPYVRLGIQIL</sequence>
<dbReference type="PRINTS" id="PR00037">
    <property type="entry name" value="HTHLACR"/>
</dbReference>
<dbReference type="SUPFAM" id="SSF100950">
    <property type="entry name" value="NagB/RpiA/CoA transferase-like"/>
    <property type="match status" value="1"/>
</dbReference>
<accession>A0A173MM92</accession>
<dbReference type="PANTHER" id="PTHR30363">
    <property type="entry name" value="HTH-TYPE TRANSCRIPTIONAL REGULATOR SRLR-RELATED"/>
    <property type="match status" value="1"/>
</dbReference>
<dbReference type="GO" id="GO:0003677">
    <property type="term" value="F:DNA binding"/>
    <property type="evidence" value="ECO:0007669"/>
    <property type="project" value="UniProtKB-KW"/>
</dbReference>
<evidence type="ECO:0000256" key="3">
    <source>
        <dbReference type="ARBA" id="ARBA00023125"/>
    </source>
</evidence>
<keyword evidence="4" id="KW-0804">Transcription</keyword>
<keyword evidence="7" id="KW-1185">Reference proteome</keyword>
<dbReference type="SMART" id="SM00420">
    <property type="entry name" value="HTH_DEOR"/>
    <property type="match status" value="1"/>
</dbReference>
<dbReference type="OrthoDB" id="9798651at2"/>
<keyword evidence="1" id="KW-0678">Repressor</keyword>
<evidence type="ECO:0000256" key="2">
    <source>
        <dbReference type="ARBA" id="ARBA00023015"/>
    </source>
</evidence>
<dbReference type="AlphaFoldDB" id="A0A173MM92"/>
<dbReference type="Gene3D" id="3.40.50.1360">
    <property type="match status" value="1"/>
</dbReference>
<dbReference type="STRING" id="477680.SAMN05421788_101221"/>